<comment type="caution">
    <text evidence="2">The sequence shown here is derived from an EMBL/GenBank/DDBJ whole genome shotgun (WGS) entry which is preliminary data.</text>
</comment>
<feature type="region of interest" description="Disordered" evidence="1">
    <location>
        <begin position="371"/>
        <end position="548"/>
    </location>
</feature>
<feature type="compositionally biased region" description="Basic and acidic residues" evidence="1">
    <location>
        <begin position="240"/>
        <end position="256"/>
    </location>
</feature>
<proteinExistence type="predicted"/>
<keyword evidence="3" id="KW-1185">Reference proteome</keyword>
<dbReference type="STRING" id="264951.A0A443HQL6"/>
<dbReference type="EMBL" id="RCNU01000008">
    <property type="protein sequence ID" value="RWQ94107.1"/>
    <property type="molecule type" value="Genomic_DNA"/>
</dbReference>
<sequence>MRYENWDVLLFPEGSRVPIQEFKTQCFVTKDRESPYLHFQDHSILSPGPFYSGHGNSGNAAQIPVLTTFIPSLPQNSPFRVSVHSWDRPRPSRRLEGFMQPEDVVLYEVRVFIDGLCVSGSIFGQMTVWPHVINQSSQVDKNGNQDHLRFPPFHSEILYQSHWDAGESHGRIRVVISEGLSRPHRSPPFERVKDIIIFAFQHAPLQALEHSNIAWPNPGMWLQTSRNMFKYHSESIFSDNKDTEDAHAHSPARHETTTSGTGSSINSSMAMYSTWPYRIFPPPTAQWQGGLRDPRWASNDLPMPDPFMDPYMTHRSSRRGARSTLEDVPMPDYVGSSSTSSRAISNMTGISFEHSKNPSISASADDETYGPLIDAFGAPKPRSSGTFAPTNTPASIPPMASKPSAAAEARSASYSTKNGSRTSILKEVSQPGTRDASGSSVKSGPPPDSPGETSMEKRLQVSPSPKVKGKKERKSFQDNKENESSEPSSRDVSRGSSVQPKVILRSGGASSVSSDSKRKRSSGLVRDTRASKDDADTPSPTKKVIRVGEHDNDDQIVFDDLLDLRAHVVSEIE</sequence>
<organism evidence="2 3">
    <name type="scientific">Byssochlamys spectabilis</name>
    <name type="common">Paecilomyces variotii</name>
    <dbReference type="NCBI Taxonomy" id="264951"/>
    <lineage>
        <taxon>Eukaryota</taxon>
        <taxon>Fungi</taxon>
        <taxon>Dikarya</taxon>
        <taxon>Ascomycota</taxon>
        <taxon>Pezizomycotina</taxon>
        <taxon>Eurotiomycetes</taxon>
        <taxon>Eurotiomycetidae</taxon>
        <taxon>Eurotiales</taxon>
        <taxon>Thermoascaceae</taxon>
        <taxon>Paecilomyces</taxon>
    </lineage>
</organism>
<feature type="compositionally biased region" description="Polar residues" evidence="1">
    <location>
        <begin position="430"/>
        <end position="442"/>
    </location>
</feature>
<feature type="compositionally biased region" description="Polar residues" evidence="1">
    <location>
        <begin position="383"/>
        <end position="392"/>
    </location>
</feature>
<reference evidence="2 3" key="1">
    <citation type="journal article" date="2018" name="Front. Microbiol.">
        <title>Genomic and genetic insights into a cosmopolitan fungus, Paecilomyces variotii (Eurotiales).</title>
        <authorList>
            <person name="Urquhart A.S."/>
            <person name="Mondo S.J."/>
            <person name="Makela M.R."/>
            <person name="Hane J.K."/>
            <person name="Wiebenga A."/>
            <person name="He G."/>
            <person name="Mihaltcheva S."/>
            <person name="Pangilinan J."/>
            <person name="Lipzen A."/>
            <person name="Barry K."/>
            <person name="de Vries R.P."/>
            <person name="Grigoriev I.V."/>
            <person name="Idnurm A."/>
        </authorList>
    </citation>
    <scope>NUCLEOTIDE SEQUENCE [LARGE SCALE GENOMIC DNA]</scope>
    <source>
        <strain evidence="2 3">CBS 101075</strain>
    </source>
</reference>
<feature type="compositionally biased region" description="Low complexity" evidence="1">
    <location>
        <begin position="393"/>
        <end position="415"/>
    </location>
</feature>
<dbReference type="VEuPathDB" id="FungiDB:C8Q69DRAFT_472702"/>
<protein>
    <submittedName>
        <fullName evidence="2">Uncharacterized protein</fullName>
    </submittedName>
</protein>
<dbReference type="GeneID" id="39600269"/>
<dbReference type="RefSeq" id="XP_028483752.1">
    <property type="nucleotide sequence ID" value="XM_028630992.1"/>
</dbReference>
<feature type="compositionally biased region" description="Basic and acidic residues" evidence="1">
    <location>
        <begin position="526"/>
        <end position="535"/>
    </location>
</feature>
<dbReference type="AlphaFoldDB" id="A0A443HQL6"/>
<feature type="compositionally biased region" description="Low complexity" evidence="1">
    <location>
        <begin position="505"/>
        <end position="514"/>
    </location>
</feature>
<feature type="region of interest" description="Disordered" evidence="1">
    <location>
        <begin position="240"/>
        <end position="265"/>
    </location>
</feature>
<accession>A0A443HQL6</accession>
<evidence type="ECO:0000256" key="1">
    <source>
        <dbReference type="SAM" id="MobiDB-lite"/>
    </source>
</evidence>
<dbReference type="Proteomes" id="UP000283841">
    <property type="component" value="Unassembled WGS sequence"/>
</dbReference>
<evidence type="ECO:0000313" key="2">
    <source>
        <dbReference type="EMBL" id="RWQ94107.1"/>
    </source>
</evidence>
<feature type="region of interest" description="Disordered" evidence="1">
    <location>
        <begin position="315"/>
        <end position="341"/>
    </location>
</feature>
<feature type="compositionally biased region" description="Basic and acidic residues" evidence="1">
    <location>
        <begin position="474"/>
        <end position="493"/>
    </location>
</feature>
<evidence type="ECO:0000313" key="3">
    <source>
        <dbReference type="Proteomes" id="UP000283841"/>
    </source>
</evidence>
<gene>
    <name evidence="2" type="ORF">C8Q69DRAFT_472702</name>
</gene>
<name>A0A443HQL6_BYSSP</name>